<dbReference type="Proteomes" id="UP000188354">
    <property type="component" value="Chromosome LG18"/>
</dbReference>
<evidence type="ECO:0000313" key="4">
    <source>
        <dbReference type="Proteomes" id="UP000188354"/>
    </source>
</evidence>
<keyword evidence="4" id="KW-1185">Reference proteome</keyword>
<dbReference type="EMBL" id="CM007378">
    <property type="protein sequence ID" value="OIV92750.1"/>
    <property type="molecule type" value="Genomic_DNA"/>
</dbReference>
<dbReference type="PANTHER" id="PTHR14326">
    <property type="entry name" value="TARGETING PROTEIN FOR XKLP2"/>
    <property type="match status" value="1"/>
</dbReference>
<evidence type="ECO:0000256" key="1">
    <source>
        <dbReference type="SAM" id="MobiDB-lite"/>
    </source>
</evidence>
<dbReference type="InterPro" id="IPR009675">
    <property type="entry name" value="TPX2_fam"/>
</dbReference>
<evidence type="ECO:0000259" key="2">
    <source>
        <dbReference type="Pfam" id="PF12214"/>
    </source>
</evidence>
<dbReference type="InterPro" id="IPR027330">
    <property type="entry name" value="TPX2_central_dom"/>
</dbReference>
<dbReference type="Gramene" id="OIV92750">
    <property type="protein sequence ID" value="OIV92750"/>
    <property type="gene ID" value="TanjilG_00884"/>
</dbReference>
<dbReference type="STRING" id="3871.A0A4P1QR86"/>
<sequence>MMEEEDMEVENHVCVVHDIDFDYEFDASRFFDFCVQETASQALQAEVWFETAGSYPPSPFVTKLLLREENVNVQSGMVFSHTVSQNDGNGGGVIQNNAMQPLQVTSTGMTFSSKTITGGLSSKAKSAGRKCSTLLKPTASQLAKQNQPTQNVGSRFKKLPTQNKEMNLPISSGVENQAAKRQKLESGLLHKAGVIKQQTDFFHKAPKMVLNVEQNTGHSKLRITIPREPDLETAHRAQRTRPKNAAEAELVTVAASRFKARPLNRKILNAPTMPLHKRSTPRLPAFQEFHLKTSERAMQHTSATSSSSLHCNDSDEGFDKHHAVSTQENRTKDLRRPSAGGALKHDRLDFAYNFKARPLDKKIISSKGDIGVFRNRKLETTVPTEFNFHTEKRIQHNPPTDLFSKLSLASEVQSSNGSQLKLPQHSRAFGKEKKPFMLGGNQIHNGIHGCISEAGTLLGARR</sequence>
<dbReference type="GO" id="GO:0030295">
    <property type="term" value="F:protein kinase activator activity"/>
    <property type="evidence" value="ECO:0007669"/>
    <property type="project" value="TreeGrafter"/>
</dbReference>
<dbReference type="Pfam" id="PF12214">
    <property type="entry name" value="TPX2_importin"/>
    <property type="match status" value="1"/>
</dbReference>
<dbReference type="AlphaFoldDB" id="A0A4P1QR86"/>
<feature type="region of interest" description="Disordered" evidence="1">
    <location>
        <begin position="302"/>
        <end position="340"/>
    </location>
</feature>
<dbReference type="GO" id="GO:0005880">
    <property type="term" value="C:nuclear microtubule"/>
    <property type="evidence" value="ECO:0007669"/>
    <property type="project" value="TreeGrafter"/>
</dbReference>
<dbReference type="GO" id="GO:0005819">
    <property type="term" value="C:spindle"/>
    <property type="evidence" value="ECO:0007669"/>
    <property type="project" value="InterPro"/>
</dbReference>
<dbReference type="GO" id="GO:0060236">
    <property type="term" value="P:regulation of mitotic spindle organization"/>
    <property type="evidence" value="ECO:0007669"/>
    <property type="project" value="InterPro"/>
</dbReference>
<organism evidence="3 4">
    <name type="scientific">Lupinus angustifolius</name>
    <name type="common">Narrow-leaved blue lupine</name>
    <dbReference type="NCBI Taxonomy" id="3871"/>
    <lineage>
        <taxon>Eukaryota</taxon>
        <taxon>Viridiplantae</taxon>
        <taxon>Streptophyta</taxon>
        <taxon>Embryophyta</taxon>
        <taxon>Tracheophyta</taxon>
        <taxon>Spermatophyta</taxon>
        <taxon>Magnoliopsida</taxon>
        <taxon>eudicotyledons</taxon>
        <taxon>Gunneridae</taxon>
        <taxon>Pentapetalae</taxon>
        <taxon>rosids</taxon>
        <taxon>fabids</taxon>
        <taxon>Fabales</taxon>
        <taxon>Fabaceae</taxon>
        <taxon>Papilionoideae</taxon>
        <taxon>50 kb inversion clade</taxon>
        <taxon>genistoids sensu lato</taxon>
        <taxon>core genistoids</taxon>
        <taxon>Genisteae</taxon>
        <taxon>Lupinus</taxon>
    </lineage>
</organism>
<feature type="compositionally biased region" description="Polar residues" evidence="1">
    <location>
        <begin position="302"/>
        <end position="311"/>
    </location>
</feature>
<evidence type="ECO:0000313" key="3">
    <source>
        <dbReference type="EMBL" id="OIV92750.1"/>
    </source>
</evidence>
<dbReference type="GO" id="GO:0008017">
    <property type="term" value="F:microtubule binding"/>
    <property type="evidence" value="ECO:0007669"/>
    <property type="project" value="TreeGrafter"/>
</dbReference>
<reference evidence="3 4" key="1">
    <citation type="journal article" date="2017" name="Plant Biotechnol. J.">
        <title>A comprehensive draft genome sequence for lupin (Lupinus angustifolius), an emerging health food: insights into plant-microbe interactions and legume evolution.</title>
        <authorList>
            <person name="Hane J.K."/>
            <person name="Ming Y."/>
            <person name="Kamphuis L.G."/>
            <person name="Nelson M.N."/>
            <person name="Garg G."/>
            <person name="Atkins C.A."/>
            <person name="Bayer P.E."/>
            <person name="Bravo A."/>
            <person name="Bringans S."/>
            <person name="Cannon S."/>
            <person name="Edwards D."/>
            <person name="Foley R."/>
            <person name="Gao L.L."/>
            <person name="Harrison M.J."/>
            <person name="Huang W."/>
            <person name="Hurgobin B."/>
            <person name="Li S."/>
            <person name="Liu C.W."/>
            <person name="McGrath A."/>
            <person name="Morahan G."/>
            <person name="Murray J."/>
            <person name="Weller J."/>
            <person name="Jian J."/>
            <person name="Singh K.B."/>
        </authorList>
    </citation>
    <scope>NUCLEOTIDE SEQUENCE [LARGE SCALE GENOMIC DNA]</scope>
    <source>
        <strain evidence="4">cv. Tanjil</strain>
        <tissue evidence="3">Whole plant</tissue>
    </source>
</reference>
<proteinExistence type="predicted"/>
<name>A0A4P1QR86_LUPAN</name>
<feature type="domain" description="TPX2 central" evidence="2">
    <location>
        <begin position="221"/>
        <end position="388"/>
    </location>
</feature>
<dbReference type="PANTHER" id="PTHR14326:SF15">
    <property type="entry name" value="OS06G0130200 PROTEIN"/>
    <property type="match status" value="1"/>
</dbReference>
<protein>
    <recommendedName>
        <fullName evidence="2">TPX2 central domain-containing protein</fullName>
    </recommendedName>
</protein>
<accession>A0A4P1QR86</accession>
<dbReference type="GO" id="GO:0090307">
    <property type="term" value="P:mitotic spindle assembly"/>
    <property type="evidence" value="ECO:0007669"/>
    <property type="project" value="TreeGrafter"/>
</dbReference>
<gene>
    <name evidence="3" type="ORF">TanjilG_00884</name>
</gene>